<dbReference type="InterPro" id="IPR011992">
    <property type="entry name" value="EF-hand-dom_pair"/>
</dbReference>
<dbReference type="PROSITE" id="PS00018">
    <property type="entry name" value="EF_HAND_1"/>
    <property type="match status" value="5"/>
</dbReference>
<evidence type="ECO:0000259" key="3">
    <source>
        <dbReference type="PROSITE" id="PS50222"/>
    </source>
</evidence>
<protein>
    <recommendedName>
        <fullName evidence="3">EF-hand domain-containing protein</fullName>
    </recommendedName>
</protein>
<evidence type="ECO:0000256" key="1">
    <source>
        <dbReference type="ARBA" id="ARBA00022737"/>
    </source>
</evidence>
<evidence type="ECO:0000256" key="2">
    <source>
        <dbReference type="ARBA" id="ARBA00022837"/>
    </source>
</evidence>
<name>A0A7S0X6R9_9CHLO</name>
<dbReference type="SMART" id="SM00054">
    <property type="entry name" value="EFh"/>
    <property type="match status" value="7"/>
</dbReference>
<accession>A0A7S0X6R9</accession>
<dbReference type="InterPro" id="IPR002048">
    <property type="entry name" value="EF_hand_dom"/>
</dbReference>
<dbReference type="GO" id="GO:0005509">
    <property type="term" value="F:calcium ion binding"/>
    <property type="evidence" value="ECO:0007669"/>
    <property type="project" value="InterPro"/>
</dbReference>
<organism evidence="4">
    <name type="scientific">Mantoniella antarctica</name>
    <dbReference type="NCBI Taxonomy" id="81844"/>
    <lineage>
        <taxon>Eukaryota</taxon>
        <taxon>Viridiplantae</taxon>
        <taxon>Chlorophyta</taxon>
        <taxon>Mamiellophyceae</taxon>
        <taxon>Mamiellales</taxon>
        <taxon>Mamiellaceae</taxon>
        <taxon>Mantoniella</taxon>
    </lineage>
</organism>
<sequence length="585" mass="64691">MTVALVEPPGASEAQASEAPGLEHFFSQGRRQLAEKYFDTTLVAFQFPHEGLAAHHRLREVVAGMEEELLAFRPDFIFPFLREALARYPMRLHRANAYTGPLLDAVYSRRIEECVAMLVEQVVTARPEQPFEWLDEWLAGQAEREEMEADLPPPTVAEQMANISIWDMNPTQLSEFALELFLQYDTDKSGGLDRQEFRTILASTALGFTLKEVREIMAESDSNEDGVIDYKEFTPLMVELMGAMHAKAAATASRTAAEEARRDAVEAYFVHGLTRDELHQGLQAVFERCDVDGSGYLDRREFTQALQGAEVGLNKKEINLLLSEVDFNADGRVEYSEFAPLCFEILVERATTVQMENAAFSSQDDLTRLLLDAFVLADCDGSSVLRLRDIKCIIQQLAENEELSLSRSQIVSVVSLCDVSPTGTVRYGRFAPVAADIIYGMLDFDSQQRRAEAVAQLASSAAADGDIGFMRHLTATQVEQVMSDAFRAADVDGSGSLDRFEMNAVIQAVGAVQLGLSQRQIVGVMAVADEDGNGSVDYGELTRLMFDTLQQMAREEHVRDVAFCHAAAAVKTRAEVATSNNDTAS</sequence>
<feature type="domain" description="EF-hand" evidence="3">
    <location>
        <begin position="277"/>
        <end position="312"/>
    </location>
</feature>
<feature type="domain" description="EF-hand" evidence="3">
    <location>
        <begin position="172"/>
        <end position="207"/>
    </location>
</feature>
<feature type="domain" description="EF-hand" evidence="3">
    <location>
        <begin position="516"/>
        <end position="551"/>
    </location>
</feature>
<dbReference type="SUPFAM" id="SSF47473">
    <property type="entry name" value="EF-hand"/>
    <property type="match status" value="2"/>
</dbReference>
<feature type="domain" description="EF-hand" evidence="3">
    <location>
        <begin position="477"/>
        <end position="512"/>
    </location>
</feature>
<dbReference type="InterPro" id="IPR050145">
    <property type="entry name" value="Centrin_CML-like"/>
</dbReference>
<dbReference type="CDD" id="cd00051">
    <property type="entry name" value="EFh"/>
    <property type="match status" value="1"/>
</dbReference>
<reference evidence="4" key="1">
    <citation type="submission" date="2021-01" db="EMBL/GenBank/DDBJ databases">
        <authorList>
            <person name="Corre E."/>
            <person name="Pelletier E."/>
            <person name="Niang G."/>
            <person name="Scheremetjew M."/>
            <person name="Finn R."/>
            <person name="Kale V."/>
            <person name="Holt S."/>
            <person name="Cochrane G."/>
            <person name="Meng A."/>
            <person name="Brown T."/>
            <person name="Cohen L."/>
        </authorList>
    </citation>
    <scope>NUCLEOTIDE SEQUENCE</scope>
    <source>
        <strain evidence="4">SL-175</strain>
    </source>
</reference>
<gene>
    <name evidence="4" type="ORF">MANT1106_LOCUS7798</name>
</gene>
<dbReference type="AlphaFoldDB" id="A0A7S0X6R9"/>
<dbReference type="InterPro" id="IPR018247">
    <property type="entry name" value="EF_Hand_1_Ca_BS"/>
</dbReference>
<dbReference type="PROSITE" id="PS50222">
    <property type="entry name" value="EF_HAND_2"/>
    <property type="match status" value="6"/>
</dbReference>
<evidence type="ECO:0000313" key="4">
    <source>
        <dbReference type="EMBL" id="CAD8705116.1"/>
    </source>
</evidence>
<dbReference type="Gene3D" id="1.10.238.10">
    <property type="entry name" value="EF-hand"/>
    <property type="match status" value="3"/>
</dbReference>
<feature type="domain" description="EF-hand" evidence="3">
    <location>
        <begin position="208"/>
        <end position="243"/>
    </location>
</feature>
<dbReference type="EMBL" id="HBFC01013343">
    <property type="protein sequence ID" value="CAD8705116.1"/>
    <property type="molecule type" value="Transcribed_RNA"/>
</dbReference>
<feature type="domain" description="EF-hand" evidence="3">
    <location>
        <begin position="313"/>
        <end position="348"/>
    </location>
</feature>
<dbReference type="Pfam" id="PF13202">
    <property type="entry name" value="EF-hand_5"/>
    <property type="match status" value="1"/>
</dbReference>
<dbReference type="PANTHER" id="PTHR23050">
    <property type="entry name" value="CALCIUM BINDING PROTEIN"/>
    <property type="match status" value="1"/>
</dbReference>
<keyword evidence="2" id="KW-0106">Calcium</keyword>
<dbReference type="Pfam" id="PF13499">
    <property type="entry name" value="EF-hand_7"/>
    <property type="match status" value="2"/>
</dbReference>
<proteinExistence type="predicted"/>
<keyword evidence="1" id="KW-0677">Repeat</keyword>